<feature type="compositionally biased region" description="Basic and acidic residues" evidence="1">
    <location>
        <begin position="50"/>
        <end position="61"/>
    </location>
</feature>
<accession>A0AAV9XD10</accession>
<gene>
    <name evidence="3" type="ORF">TWF694_008682</name>
</gene>
<feature type="region of interest" description="Disordered" evidence="1">
    <location>
        <begin position="268"/>
        <end position="297"/>
    </location>
</feature>
<dbReference type="Proteomes" id="UP001365542">
    <property type="component" value="Unassembled WGS sequence"/>
</dbReference>
<comment type="caution">
    <text evidence="3">The sequence shown here is derived from an EMBL/GenBank/DDBJ whole genome shotgun (WGS) entry which is preliminary data.</text>
</comment>
<sequence>MPPSGAGAMVGSSEPLPKAPDVDVTDPESGDDEGSLDRFLDSYGNVAPDSRGKGGEGDPYHDNGGNRFPNTFTGGPGWFPPPHTILSSSRSIPSYPLQSESNVYTLPSYMTTICLTDKHGSTISTTVITNPSDVHSTTSIDQTDTAISYKTVTADNTGTVTDTATVVLTGTEATRVLFPQHDKSGSQPPPPHPPAKARLRDILLGVFLGAGLVLLVVACLFGYRAYKRKTKSRRSESGDNPSDSEQPRQGTPEMQSTGIAITMPSMADAHIPSASPSPPPPFANQPDTLVHSDSPEFVLPSNNVPETPIIINPFSDPTYNSSSAIEDYVVSNGAPLGREPENPFLHPDDPSLGVLQHLRPNSMGDFPPEYATVDSNPLDSSGQRIREERFPFGDEALSVRIGSDTGSVRHESISESIPDYQYDDPNGVADGFRYNSPIPGRLPH</sequence>
<evidence type="ECO:0000313" key="3">
    <source>
        <dbReference type="EMBL" id="KAK6539836.1"/>
    </source>
</evidence>
<keyword evidence="4" id="KW-1185">Reference proteome</keyword>
<feature type="region of interest" description="Disordered" evidence="1">
    <location>
        <begin position="1"/>
        <end position="66"/>
    </location>
</feature>
<organism evidence="3 4">
    <name type="scientific">Orbilia ellipsospora</name>
    <dbReference type="NCBI Taxonomy" id="2528407"/>
    <lineage>
        <taxon>Eukaryota</taxon>
        <taxon>Fungi</taxon>
        <taxon>Dikarya</taxon>
        <taxon>Ascomycota</taxon>
        <taxon>Pezizomycotina</taxon>
        <taxon>Orbiliomycetes</taxon>
        <taxon>Orbiliales</taxon>
        <taxon>Orbiliaceae</taxon>
        <taxon>Orbilia</taxon>
    </lineage>
</organism>
<evidence type="ECO:0000256" key="1">
    <source>
        <dbReference type="SAM" id="MobiDB-lite"/>
    </source>
</evidence>
<feature type="region of interest" description="Disordered" evidence="1">
    <location>
        <begin position="230"/>
        <end position="254"/>
    </location>
</feature>
<proteinExistence type="predicted"/>
<feature type="compositionally biased region" description="Polar residues" evidence="1">
    <location>
        <begin position="238"/>
        <end position="254"/>
    </location>
</feature>
<keyword evidence="2" id="KW-0472">Membrane</keyword>
<feature type="region of interest" description="Disordered" evidence="1">
    <location>
        <begin position="403"/>
        <end position="428"/>
    </location>
</feature>
<evidence type="ECO:0000313" key="4">
    <source>
        <dbReference type="Proteomes" id="UP001365542"/>
    </source>
</evidence>
<keyword evidence="2" id="KW-0812">Transmembrane</keyword>
<keyword evidence="2" id="KW-1133">Transmembrane helix</keyword>
<feature type="compositionally biased region" description="Acidic residues" evidence="1">
    <location>
        <begin position="23"/>
        <end position="34"/>
    </location>
</feature>
<reference evidence="3 4" key="1">
    <citation type="submission" date="2019-10" db="EMBL/GenBank/DDBJ databases">
        <authorList>
            <person name="Palmer J.M."/>
        </authorList>
    </citation>
    <scope>NUCLEOTIDE SEQUENCE [LARGE SCALE GENOMIC DNA]</scope>
    <source>
        <strain evidence="3 4">TWF694</strain>
    </source>
</reference>
<dbReference type="AlphaFoldDB" id="A0AAV9XD10"/>
<protein>
    <submittedName>
        <fullName evidence="3">Uncharacterized protein</fullName>
    </submittedName>
</protein>
<evidence type="ECO:0000256" key="2">
    <source>
        <dbReference type="SAM" id="Phobius"/>
    </source>
</evidence>
<dbReference type="EMBL" id="JAVHJO010000005">
    <property type="protein sequence ID" value="KAK6539836.1"/>
    <property type="molecule type" value="Genomic_DNA"/>
</dbReference>
<feature type="transmembrane region" description="Helical" evidence="2">
    <location>
        <begin position="202"/>
        <end position="223"/>
    </location>
</feature>
<name>A0AAV9XD10_9PEZI</name>